<keyword evidence="1" id="KW-0732">Signal</keyword>
<dbReference type="InParanoid" id="A0A078B6N5"/>
<evidence type="ECO:0000256" key="1">
    <source>
        <dbReference type="SAM" id="SignalP"/>
    </source>
</evidence>
<dbReference type="AlphaFoldDB" id="A0A078B6N5"/>
<accession>A0A078B6N5</accession>
<dbReference type="EMBL" id="CCKQ01017071">
    <property type="protein sequence ID" value="CDW88947.1"/>
    <property type="molecule type" value="Genomic_DNA"/>
</dbReference>
<protein>
    <submittedName>
        <fullName evidence="2">Uncharacterized protein</fullName>
    </submittedName>
</protein>
<organism evidence="2 3">
    <name type="scientific">Stylonychia lemnae</name>
    <name type="common">Ciliate</name>
    <dbReference type="NCBI Taxonomy" id="5949"/>
    <lineage>
        <taxon>Eukaryota</taxon>
        <taxon>Sar</taxon>
        <taxon>Alveolata</taxon>
        <taxon>Ciliophora</taxon>
        <taxon>Intramacronucleata</taxon>
        <taxon>Spirotrichea</taxon>
        <taxon>Stichotrichia</taxon>
        <taxon>Sporadotrichida</taxon>
        <taxon>Oxytrichidae</taxon>
        <taxon>Stylonychinae</taxon>
        <taxon>Stylonychia</taxon>
    </lineage>
</organism>
<keyword evidence="3" id="KW-1185">Reference proteome</keyword>
<reference evidence="2 3" key="1">
    <citation type="submission" date="2014-06" db="EMBL/GenBank/DDBJ databases">
        <authorList>
            <person name="Swart Estienne"/>
        </authorList>
    </citation>
    <scope>NUCLEOTIDE SEQUENCE [LARGE SCALE GENOMIC DNA]</scope>
    <source>
        <strain evidence="2 3">130c</strain>
    </source>
</reference>
<evidence type="ECO:0000313" key="2">
    <source>
        <dbReference type="EMBL" id="CDW88947.1"/>
    </source>
</evidence>
<feature type="signal peptide" evidence="1">
    <location>
        <begin position="1"/>
        <end position="21"/>
    </location>
</feature>
<sequence>MKVLKIVSICTIALASQLSNAQLLLPNGAELQGLLNYAVHNPQVVYYPNVEKTHYKNSGTIPRIAPQEKYSHTTIIETPMVMGPSPGDTIGKIKSAVDTALLRQWNYDQSRFLGDLKSECIRTQVMMISANKLVSVFSQRFEKIVASNTAVINSDQYLKLLVNKIRTLVKQSNAVISVQTPIMINNYPIQFRPQYGNIIPAYDY</sequence>
<evidence type="ECO:0000313" key="3">
    <source>
        <dbReference type="Proteomes" id="UP000039865"/>
    </source>
</evidence>
<proteinExistence type="predicted"/>
<dbReference type="Proteomes" id="UP000039865">
    <property type="component" value="Unassembled WGS sequence"/>
</dbReference>
<gene>
    <name evidence="2" type="primary">Contig1375.g1510</name>
    <name evidence="2" type="ORF">STYLEM_18074</name>
</gene>
<name>A0A078B6N5_STYLE</name>
<feature type="chain" id="PRO_5001729840" evidence="1">
    <location>
        <begin position="22"/>
        <end position="204"/>
    </location>
</feature>